<organism evidence="1 2">
    <name type="scientific">Mytilus coruscus</name>
    <name type="common">Sea mussel</name>
    <dbReference type="NCBI Taxonomy" id="42192"/>
    <lineage>
        <taxon>Eukaryota</taxon>
        <taxon>Metazoa</taxon>
        <taxon>Spiralia</taxon>
        <taxon>Lophotrochozoa</taxon>
        <taxon>Mollusca</taxon>
        <taxon>Bivalvia</taxon>
        <taxon>Autobranchia</taxon>
        <taxon>Pteriomorphia</taxon>
        <taxon>Mytilida</taxon>
        <taxon>Mytiloidea</taxon>
        <taxon>Mytilidae</taxon>
        <taxon>Mytilinae</taxon>
        <taxon>Mytilus</taxon>
    </lineage>
</organism>
<evidence type="ECO:0000313" key="2">
    <source>
        <dbReference type="Proteomes" id="UP000507470"/>
    </source>
</evidence>
<evidence type="ECO:0000313" key="1">
    <source>
        <dbReference type="EMBL" id="CAC5424092.1"/>
    </source>
</evidence>
<dbReference type="Proteomes" id="UP000507470">
    <property type="component" value="Unassembled WGS sequence"/>
</dbReference>
<dbReference type="EMBL" id="CACVKT020009960">
    <property type="protein sequence ID" value="CAC5424092.1"/>
    <property type="molecule type" value="Genomic_DNA"/>
</dbReference>
<sequence>MVRNAIVKMKNFFNFQEYTWWMEFLNNPTKTTPKITRWPLTHLQKIHKIQDIPKQLVPTADAEPTCISEMLENEGLAREFWSWAKSDMDSRSFCPLVKASHNISVIDINHILKLNQDWKPEKLPELINKIHKEIKLQESLVYGAFYGHGDFELSSSASHLQCTKSL</sequence>
<proteinExistence type="predicted"/>
<protein>
    <submittedName>
        <fullName evidence="1">Uncharacterized protein</fullName>
    </submittedName>
</protein>
<keyword evidence="2" id="KW-1185">Reference proteome</keyword>
<name>A0A6J8EWH0_MYTCO</name>
<accession>A0A6J8EWH0</accession>
<gene>
    <name evidence="1" type="ORF">MCOR_56030</name>
</gene>
<reference evidence="1 2" key="1">
    <citation type="submission" date="2020-06" db="EMBL/GenBank/DDBJ databases">
        <authorList>
            <person name="Li R."/>
            <person name="Bekaert M."/>
        </authorList>
    </citation>
    <scope>NUCLEOTIDE SEQUENCE [LARGE SCALE GENOMIC DNA]</scope>
    <source>
        <strain evidence="2">wild</strain>
    </source>
</reference>
<dbReference type="AlphaFoldDB" id="A0A6J8EWH0"/>